<protein>
    <submittedName>
        <fullName evidence="1">Uncharacterized protein</fullName>
    </submittedName>
</protein>
<gene>
    <name evidence="1" type="ORF">S01H1_06674</name>
</gene>
<evidence type="ECO:0000313" key="1">
    <source>
        <dbReference type="EMBL" id="GAF82900.1"/>
    </source>
</evidence>
<sequence length="51" mass="5960">MDDAKTSYEREINRKLNALREAVEILLIGDAFRKGGEEAFEDLQQAWMEEE</sequence>
<comment type="caution">
    <text evidence="1">The sequence shown here is derived from an EMBL/GenBank/DDBJ whole genome shotgun (WGS) entry which is preliminary data.</text>
</comment>
<reference evidence="1" key="1">
    <citation type="journal article" date="2014" name="Front. Microbiol.">
        <title>High frequency of phylogenetically diverse reductive dehalogenase-homologous genes in deep subseafloor sedimentary metagenomes.</title>
        <authorList>
            <person name="Kawai M."/>
            <person name="Futagami T."/>
            <person name="Toyoda A."/>
            <person name="Takaki Y."/>
            <person name="Nishi S."/>
            <person name="Hori S."/>
            <person name="Arai W."/>
            <person name="Tsubouchi T."/>
            <person name="Morono Y."/>
            <person name="Uchiyama I."/>
            <person name="Ito T."/>
            <person name="Fujiyama A."/>
            <person name="Inagaki F."/>
            <person name="Takami H."/>
        </authorList>
    </citation>
    <scope>NUCLEOTIDE SEQUENCE</scope>
    <source>
        <strain evidence="1">Expedition CK06-06</strain>
    </source>
</reference>
<dbReference type="AlphaFoldDB" id="X0U360"/>
<organism evidence="1">
    <name type="scientific">marine sediment metagenome</name>
    <dbReference type="NCBI Taxonomy" id="412755"/>
    <lineage>
        <taxon>unclassified sequences</taxon>
        <taxon>metagenomes</taxon>
        <taxon>ecological metagenomes</taxon>
    </lineage>
</organism>
<name>X0U360_9ZZZZ</name>
<dbReference type="EMBL" id="BARS01003445">
    <property type="protein sequence ID" value="GAF82900.1"/>
    <property type="molecule type" value="Genomic_DNA"/>
</dbReference>
<accession>X0U360</accession>
<proteinExistence type="predicted"/>